<gene>
    <name evidence="13 17" type="primary">pgk</name>
    <name evidence="17" type="ORF">JCM17845_24720</name>
</gene>
<comment type="subunit">
    <text evidence="4 13">Monomer.</text>
</comment>
<feature type="binding site" evidence="13">
    <location>
        <position position="151"/>
    </location>
    <ligand>
        <name>substrate</name>
    </ligand>
</feature>
<evidence type="ECO:0000256" key="10">
    <source>
        <dbReference type="ARBA" id="ARBA00022777"/>
    </source>
</evidence>
<evidence type="ECO:0000256" key="5">
    <source>
        <dbReference type="ARBA" id="ARBA00013061"/>
    </source>
</evidence>
<evidence type="ECO:0000256" key="7">
    <source>
        <dbReference type="ARBA" id="ARBA00022490"/>
    </source>
</evidence>
<feature type="binding site" evidence="13">
    <location>
        <position position="118"/>
    </location>
    <ligand>
        <name>substrate</name>
    </ligand>
</feature>
<dbReference type="Gene3D" id="3.40.50.1260">
    <property type="entry name" value="Phosphoglycerate kinase, N-terminal domain"/>
    <property type="match status" value="2"/>
</dbReference>
<accession>A0A5A7N445</accession>
<dbReference type="FunFam" id="3.40.50.1260:FF:000031">
    <property type="entry name" value="Phosphoglycerate kinase 1"/>
    <property type="match status" value="1"/>
</dbReference>
<evidence type="ECO:0000256" key="12">
    <source>
        <dbReference type="ARBA" id="ARBA00023152"/>
    </source>
</evidence>
<name>A0A5A7N445_9PROT</name>
<dbReference type="GO" id="GO:0006094">
    <property type="term" value="P:gluconeogenesis"/>
    <property type="evidence" value="ECO:0007669"/>
    <property type="project" value="TreeGrafter"/>
</dbReference>
<comment type="pathway">
    <text evidence="2 13">Carbohydrate degradation; glycolysis; pyruvate from D-glyceraldehyde 3-phosphate: step 2/5.</text>
</comment>
<evidence type="ECO:0000256" key="11">
    <source>
        <dbReference type="ARBA" id="ARBA00022840"/>
    </source>
</evidence>
<evidence type="ECO:0000256" key="4">
    <source>
        <dbReference type="ARBA" id="ARBA00011245"/>
    </source>
</evidence>
<keyword evidence="18" id="KW-1185">Reference proteome</keyword>
<keyword evidence="7 13" id="KW-0963">Cytoplasm</keyword>
<dbReference type="GO" id="GO:0005829">
    <property type="term" value="C:cytosol"/>
    <property type="evidence" value="ECO:0007669"/>
    <property type="project" value="TreeGrafter"/>
</dbReference>
<sequence length="417" mass="42923">MTAFKRISDMGDLSGKVALVRADLNVPMTNGRVADDTRIRAAISTVRALREKGAKVALLSHFGRPKGQVVPEMSLKPLLPALVAAFGEPVGFAADCIGEAAQQALVESTGIVLLENVRFHAGEEANDPAFAKALASLGDLYVNDAFSAAHRAHASTEGLAHLLPRCAGETMALELEALEKALGNPARPVVAIVGGAKVSSKLDVLTHLVEKVDHLIIGGGMANTFLFAKGCAIGNSLAERDLADVARDILGRAEKENCVIHLPVDGVAAKQFAENAPSRTVALIDGQASDIGDDEMILDVGPATINALKTVLAGAKTLVWNGPLGAFEIAPFGQATFALAKEAAQLTDAGRLLTVAGGGDTVSALNMAGVGAHFSHISTAGGAFLEWMEGKTLPGVAASGTDPAIGSWVIAARVSVV</sequence>
<dbReference type="GO" id="GO:0005524">
    <property type="term" value="F:ATP binding"/>
    <property type="evidence" value="ECO:0007669"/>
    <property type="project" value="UniProtKB-KW"/>
</dbReference>
<dbReference type="GO" id="GO:0004618">
    <property type="term" value="F:phosphoglycerate kinase activity"/>
    <property type="evidence" value="ECO:0007669"/>
    <property type="project" value="UniProtKB-UniRule"/>
</dbReference>
<dbReference type="PANTHER" id="PTHR11406:SF23">
    <property type="entry name" value="PHOSPHOGLYCERATE KINASE 1, CHLOROPLASTIC-RELATED"/>
    <property type="match status" value="1"/>
</dbReference>
<dbReference type="Pfam" id="PF00162">
    <property type="entry name" value="PGK"/>
    <property type="match status" value="1"/>
</dbReference>
<evidence type="ECO:0000256" key="14">
    <source>
        <dbReference type="PIRSR" id="PIRSR000724-1"/>
    </source>
</evidence>
<proteinExistence type="inferred from homology"/>
<evidence type="ECO:0000256" key="9">
    <source>
        <dbReference type="ARBA" id="ARBA00022741"/>
    </source>
</evidence>
<dbReference type="Proteomes" id="UP000325187">
    <property type="component" value="Unassembled WGS sequence"/>
</dbReference>
<evidence type="ECO:0000256" key="13">
    <source>
        <dbReference type="HAMAP-Rule" id="MF_00145"/>
    </source>
</evidence>
<dbReference type="InterPro" id="IPR036043">
    <property type="entry name" value="Phosphoglycerate_kinase_sf"/>
</dbReference>
<comment type="caution">
    <text evidence="13">Lacks conserved residue(s) required for the propagation of feature annotation.</text>
</comment>
<dbReference type="RefSeq" id="WP_210432642.1">
    <property type="nucleotide sequence ID" value="NZ_BKCM01000013.1"/>
</dbReference>
<dbReference type="EC" id="2.7.2.3" evidence="5 13"/>
<keyword evidence="11 13" id="KW-0067">ATP-binding</keyword>
<evidence type="ECO:0000256" key="6">
    <source>
        <dbReference type="ARBA" id="ARBA00016471"/>
    </source>
</evidence>
<evidence type="ECO:0000256" key="15">
    <source>
        <dbReference type="PIRSR" id="PIRSR000724-2"/>
    </source>
</evidence>
<feature type="binding site" evidence="13 14">
    <location>
        <begin position="23"/>
        <end position="25"/>
    </location>
    <ligand>
        <name>substrate</name>
    </ligand>
</feature>
<feature type="binding site" evidence="14">
    <location>
        <position position="118"/>
    </location>
    <ligand>
        <name>(2R)-3-phosphoglycerate</name>
        <dbReference type="ChEBI" id="CHEBI:58272"/>
    </ligand>
</feature>
<evidence type="ECO:0000313" key="17">
    <source>
        <dbReference type="EMBL" id="GER01849.1"/>
    </source>
</evidence>
<comment type="caution">
    <text evidence="17">The sequence shown here is derived from an EMBL/GenBank/DDBJ whole genome shotgun (WGS) entry which is preliminary data.</text>
</comment>
<dbReference type="PANTHER" id="PTHR11406">
    <property type="entry name" value="PHOSPHOGLYCERATE KINASE"/>
    <property type="match status" value="1"/>
</dbReference>
<dbReference type="PIRSF" id="PIRSF000724">
    <property type="entry name" value="Pgk"/>
    <property type="match status" value="1"/>
</dbReference>
<keyword evidence="10 13" id="KW-0418">Kinase</keyword>
<dbReference type="EMBL" id="BKCM01000013">
    <property type="protein sequence ID" value="GER01849.1"/>
    <property type="molecule type" value="Genomic_DNA"/>
</dbReference>
<dbReference type="AlphaFoldDB" id="A0A5A7N445"/>
<comment type="similarity">
    <text evidence="3 13 16">Belongs to the phosphoglycerate kinase family.</text>
</comment>
<dbReference type="GO" id="GO:0006096">
    <property type="term" value="P:glycolytic process"/>
    <property type="evidence" value="ECO:0007669"/>
    <property type="project" value="UniProtKB-UniRule"/>
</dbReference>
<keyword evidence="9 13" id="KW-0547">Nucleotide-binding</keyword>
<keyword evidence="12 13" id="KW-0324">Glycolysis</keyword>
<feature type="binding site" evidence="13 15">
    <location>
        <position position="328"/>
    </location>
    <ligand>
        <name>ATP</name>
        <dbReference type="ChEBI" id="CHEBI:30616"/>
    </ligand>
</feature>
<feature type="binding site" evidence="14">
    <location>
        <position position="38"/>
    </location>
    <ligand>
        <name>(2R)-3-phosphoglycerate</name>
        <dbReference type="ChEBI" id="CHEBI:58272"/>
    </ligand>
</feature>
<feature type="binding site" evidence="13 14">
    <location>
        <begin position="61"/>
        <end position="64"/>
    </location>
    <ligand>
        <name>substrate</name>
    </ligand>
</feature>
<evidence type="ECO:0000256" key="8">
    <source>
        <dbReference type="ARBA" id="ARBA00022679"/>
    </source>
</evidence>
<dbReference type="SUPFAM" id="SSF53748">
    <property type="entry name" value="Phosphoglycerate kinase"/>
    <property type="match status" value="1"/>
</dbReference>
<organism evidence="17 18">
    <name type="scientific">Iodidimonas gelatinilytica</name>
    <dbReference type="NCBI Taxonomy" id="1236966"/>
    <lineage>
        <taxon>Bacteria</taxon>
        <taxon>Pseudomonadati</taxon>
        <taxon>Pseudomonadota</taxon>
        <taxon>Alphaproteobacteria</taxon>
        <taxon>Iodidimonadales</taxon>
        <taxon>Iodidimonadaceae</taxon>
        <taxon>Iodidimonas</taxon>
    </lineage>
</organism>
<keyword evidence="8 13" id="KW-0808">Transferase</keyword>
<feature type="binding site" evidence="14">
    <location>
        <position position="151"/>
    </location>
    <ligand>
        <name>(2R)-3-phosphoglycerate</name>
        <dbReference type="ChEBI" id="CHEBI:58272"/>
    </ligand>
</feature>
<dbReference type="InterPro" id="IPR015824">
    <property type="entry name" value="Phosphoglycerate_kinase_N"/>
</dbReference>
<evidence type="ECO:0000313" key="18">
    <source>
        <dbReference type="Proteomes" id="UP000325187"/>
    </source>
</evidence>
<feature type="binding site" evidence="13">
    <location>
        <position position="38"/>
    </location>
    <ligand>
        <name>substrate</name>
    </ligand>
</feature>
<dbReference type="HAMAP" id="MF_00145">
    <property type="entry name" value="Phosphoglyc_kinase"/>
    <property type="match status" value="1"/>
</dbReference>
<feature type="binding site" evidence="13 15">
    <location>
        <position position="201"/>
    </location>
    <ligand>
        <name>ATP</name>
        <dbReference type="ChEBI" id="CHEBI:30616"/>
    </ligand>
</feature>
<dbReference type="UniPathway" id="UPA00109">
    <property type="reaction ID" value="UER00185"/>
</dbReference>
<dbReference type="PRINTS" id="PR00477">
    <property type="entry name" value="PHGLYCKINASE"/>
</dbReference>
<comment type="subcellular location">
    <subcellularLocation>
        <location evidence="13">Cytoplasm</location>
    </subcellularLocation>
</comment>
<evidence type="ECO:0000256" key="3">
    <source>
        <dbReference type="ARBA" id="ARBA00008982"/>
    </source>
</evidence>
<evidence type="ECO:0000256" key="2">
    <source>
        <dbReference type="ARBA" id="ARBA00004838"/>
    </source>
</evidence>
<feature type="binding site" evidence="13 15">
    <location>
        <begin position="358"/>
        <end position="361"/>
    </location>
    <ligand>
        <name>ATP</name>
        <dbReference type="ChEBI" id="CHEBI:30616"/>
    </ligand>
</feature>
<protein>
    <recommendedName>
        <fullName evidence="6 13">Phosphoglycerate kinase</fullName>
        <ecNumber evidence="5 13">2.7.2.3</ecNumber>
    </recommendedName>
</protein>
<evidence type="ECO:0000256" key="1">
    <source>
        <dbReference type="ARBA" id="ARBA00000642"/>
    </source>
</evidence>
<dbReference type="InterPro" id="IPR001576">
    <property type="entry name" value="Phosphoglycerate_kinase"/>
</dbReference>
<comment type="catalytic activity">
    <reaction evidence="1 13 16">
        <text>(2R)-3-phosphoglycerate + ATP = (2R)-3-phospho-glyceroyl phosphate + ADP</text>
        <dbReference type="Rhea" id="RHEA:14801"/>
        <dbReference type="ChEBI" id="CHEBI:30616"/>
        <dbReference type="ChEBI" id="CHEBI:57604"/>
        <dbReference type="ChEBI" id="CHEBI:58272"/>
        <dbReference type="ChEBI" id="CHEBI:456216"/>
        <dbReference type="EC" id="2.7.2.3"/>
    </reaction>
</comment>
<dbReference type="GO" id="GO:0043531">
    <property type="term" value="F:ADP binding"/>
    <property type="evidence" value="ECO:0007669"/>
    <property type="project" value="TreeGrafter"/>
</dbReference>
<evidence type="ECO:0000256" key="16">
    <source>
        <dbReference type="RuleBase" id="RU000532"/>
    </source>
</evidence>
<dbReference type="FunFam" id="3.40.50.1260:FF:000006">
    <property type="entry name" value="Phosphoglycerate kinase"/>
    <property type="match status" value="1"/>
</dbReference>
<reference evidence="17 18" key="1">
    <citation type="submission" date="2019-09" db="EMBL/GenBank/DDBJ databases">
        <title>NBRP : Genome information of microbial organism related human and environment.</title>
        <authorList>
            <person name="Hattori M."/>
            <person name="Oshima K."/>
            <person name="Inaba H."/>
            <person name="Suda W."/>
            <person name="Sakamoto M."/>
            <person name="Iino T."/>
            <person name="Kitahara M."/>
            <person name="Oshida Y."/>
            <person name="Iida T."/>
            <person name="Kudo T."/>
            <person name="Itoh T."/>
            <person name="Ohkuma M."/>
        </authorList>
    </citation>
    <scope>NUCLEOTIDE SEQUENCE [LARGE SCALE GENOMIC DNA]</scope>
    <source>
        <strain evidence="17 18">Mie-1</strain>
    </source>
</reference>